<dbReference type="InterPro" id="IPR004149">
    <property type="entry name" value="Znf_DNAligase_C4"/>
</dbReference>
<evidence type="ECO:0000256" key="14">
    <source>
        <dbReference type="HAMAP-Rule" id="MF_01588"/>
    </source>
</evidence>
<dbReference type="InterPro" id="IPR013840">
    <property type="entry name" value="DNAligase_N"/>
</dbReference>
<name>A0A0U5CP49_9BACT</name>
<feature type="domain" description="BRCT" evidence="15">
    <location>
        <begin position="587"/>
        <end position="664"/>
    </location>
</feature>
<dbReference type="PIRSF" id="PIRSF001604">
    <property type="entry name" value="LigA"/>
    <property type="match status" value="1"/>
</dbReference>
<evidence type="ECO:0000256" key="8">
    <source>
        <dbReference type="ARBA" id="ARBA00022833"/>
    </source>
</evidence>
<evidence type="ECO:0000256" key="5">
    <source>
        <dbReference type="ARBA" id="ARBA00022705"/>
    </source>
</evidence>
<dbReference type="Pfam" id="PF03120">
    <property type="entry name" value="OB_DNA_ligase"/>
    <property type="match status" value="1"/>
</dbReference>
<dbReference type="InterPro" id="IPR033136">
    <property type="entry name" value="DNA_ligase_CS"/>
</dbReference>
<evidence type="ECO:0000256" key="9">
    <source>
        <dbReference type="ARBA" id="ARBA00022842"/>
    </source>
</evidence>
<dbReference type="SUPFAM" id="SSF52113">
    <property type="entry name" value="BRCT domain"/>
    <property type="match status" value="1"/>
</dbReference>
<dbReference type="InterPro" id="IPR001357">
    <property type="entry name" value="BRCT_dom"/>
</dbReference>
<dbReference type="InParanoid" id="A0A0U5CP49"/>
<gene>
    <name evidence="14 16" type="primary">ligA</name>
    <name evidence="16" type="ORF">PNK_0867</name>
</gene>
<dbReference type="PANTHER" id="PTHR23389:SF9">
    <property type="entry name" value="DNA LIGASE"/>
    <property type="match status" value="1"/>
</dbReference>
<dbReference type="GO" id="GO:0006260">
    <property type="term" value="P:DNA replication"/>
    <property type="evidence" value="ECO:0007669"/>
    <property type="project" value="UniProtKB-KW"/>
</dbReference>
<organism evidence="16 17">
    <name type="scientific">Candidatus Protochlamydia naegleriophila</name>
    <dbReference type="NCBI Taxonomy" id="389348"/>
    <lineage>
        <taxon>Bacteria</taxon>
        <taxon>Pseudomonadati</taxon>
        <taxon>Chlamydiota</taxon>
        <taxon>Chlamydiia</taxon>
        <taxon>Parachlamydiales</taxon>
        <taxon>Parachlamydiaceae</taxon>
        <taxon>Candidatus Protochlamydia</taxon>
    </lineage>
</organism>
<dbReference type="NCBIfam" id="TIGR00575">
    <property type="entry name" value="dnlj"/>
    <property type="match status" value="1"/>
</dbReference>
<evidence type="ECO:0000256" key="11">
    <source>
        <dbReference type="ARBA" id="ARBA00023204"/>
    </source>
</evidence>
<dbReference type="PATRIC" id="fig|389348.3.peg.950"/>
<keyword evidence="5 14" id="KW-0235">DNA replication</keyword>
<dbReference type="Gene3D" id="1.10.287.610">
    <property type="entry name" value="Helix hairpin bin"/>
    <property type="match status" value="1"/>
</dbReference>
<keyword evidence="10 14" id="KW-0520">NAD</keyword>
<keyword evidence="7 14" id="KW-0227">DNA damage</keyword>
<comment type="cofactor">
    <cofactor evidence="14">
        <name>Mg(2+)</name>
        <dbReference type="ChEBI" id="CHEBI:18420"/>
    </cofactor>
    <cofactor evidence="14">
        <name>Mn(2+)</name>
        <dbReference type="ChEBI" id="CHEBI:29035"/>
    </cofactor>
</comment>
<dbReference type="CDD" id="cd17748">
    <property type="entry name" value="BRCT_DNA_ligase_like"/>
    <property type="match status" value="1"/>
</dbReference>
<feature type="binding site" evidence="14">
    <location>
        <position position="110"/>
    </location>
    <ligand>
        <name>NAD(+)</name>
        <dbReference type="ChEBI" id="CHEBI:57540"/>
    </ligand>
</feature>
<keyword evidence="14" id="KW-0464">Manganese</keyword>
<protein>
    <recommendedName>
        <fullName evidence="3 14">DNA ligase</fullName>
        <ecNumber evidence="2 14">6.5.1.2</ecNumber>
    </recommendedName>
    <alternativeName>
        <fullName evidence="14">Polydeoxyribonucleotide synthase [NAD(+)]</fullName>
    </alternativeName>
</protein>
<evidence type="ECO:0000313" key="16">
    <source>
        <dbReference type="EMBL" id="CUI16492.1"/>
    </source>
</evidence>
<feature type="binding site" evidence="14">
    <location>
        <position position="422"/>
    </location>
    <ligand>
        <name>Zn(2+)</name>
        <dbReference type="ChEBI" id="CHEBI:29105"/>
    </ligand>
</feature>
<dbReference type="Gene3D" id="3.30.470.30">
    <property type="entry name" value="DNA ligase/mRNA capping enzyme"/>
    <property type="match status" value="1"/>
</dbReference>
<dbReference type="PROSITE" id="PS01056">
    <property type="entry name" value="DNA_LIGASE_N2"/>
    <property type="match status" value="1"/>
</dbReference>
<dbReference type="SMART" id="SM00292">
    <property type="entry name" value="BRCT"/>
    <property type="match status" value="1"/>
</dbReference>
<dbReference type="GO" id="GO:0003911">
    <property type="term" value="F:DNA ligase (NAD+) activity"/>
    <property type="evidence" value="ECO:0007669"/>
    <property type="project" value="UniProtKB-UniRule"/>
</dbReference>
<keyword evidence="6 14" id="KW-0479">Metal-binding</keyword>
<evidence type="ECO:0000256" key="12">
    <source>
        <dbReference type="ARBA" id="ARBA00034005"/>
    </source>
</evidence>
<dbReference type="Pfam" id="PF12826">
    <property type="entry name" value="HHH_2"/>
    <property type="match status" value="1"/>
</dbReference>
<dbReference type="InterPro" id="IPR010994">
    <property type="entry name" value="RuvA_2-like"/>
</dbReference>
<dbReference type="PROSITE" id="PS50172">
    <property type="entry name" value="BRCT"/>
    <property type="match status" value="1"/>
</dbReference>
<evidence type="ECO:0000256" key="10">
    <source>
        <dbReference type="ARBA" id="ARBA00023027"/>
    </source>
</evidence>
<dbReference type="FunCoup" id="A0A0U5CP49">
    <property type="interactions" value="328"/>
</dbReference>
<dbReference type="RefSeq" id="WP_059060521.1">
    <property type="nucleotide sequence ID" value="NZ_LN879502.1"/>
</dbReference>
<accession>A0A0U5CP49</accession>
<feature type="binding site" evidence="14">
    <location>
        <position position="404"/>
    </location>
    <ligand>
        <name>Zn(2+)</name>
        <dbReference type="ChEBI" id="CHEBI:29105"/>
    </ligand>
</feature>
<evidence type="ECO:0000259" key="15">
    <source>
        <dbReference type="PROSITE" id="PS50172"/>
    </source>
</evidence>
<dbReference type="InterPro" id="IPR036420">
    <property type="entry name" value="BRCT_dom_sf"/>
</dbReference>
<feature type="binding site" evidence="14">
    <location>
        <position position="170"/>
    </location>
    <ligand>
        <name>NAD(+)</name>
        <dbReference type="ChEBI" id="CHEBI:57540"/>
    </ligand>
</feature>
<dbReference type="FunFam" id="3.30.470.30:FF:000001">
    <property type="entry name" value="DNA ligase"/>
    <property type="match status" value="1"/>
</dbReference>
<dbReference type="GO" id="GO:0005829">
    <property type="term" value="C:cytosol"/>
    <property type="evidence" value="ECO:0007669"/>
    <property type="project" value="TreeGrafter"/>
</dbReference>
<dbReference type="Gene3D" id="1.10.150.20">
    <property type="entry name" value="5' to 3' exonuclease, C-terminal subdomain"/>
    <property type="match status" value="2"/>
</dbReference>
<evidence type="ECO:0000256" key="7">
    <source>
        <dbReference type="ARBA" id="ARBA00022763"/>
    </source>
</evidence>
<evidence type="ECO:0000256" key="13">
    <source>
        <dbReference type="ARBA" id="ARBA00060881"/>
    </source>
</evidence>
<comment type="function">
    <text evidence="1 14">DNA ligase that catalyzes the formation of phosphodiester linkages between 5'-phosphoryl and 3'-hydroxyl groups in double-stranded DNA using NAD as a coenzyme and as the energy source for the reaction. It is essential for DNA replication and repair of damaged DNA.</text>
</comment>
<dbReference type="PANTHER" id="PTHR23389">
    <property type="entry name" value="CHROMOSOME TRANSMISSION FIDELITY FACTOR 18"/>
    <property type="match status" value="1"/>
</dbReference>
<comment type="similarity">
    <text evidence="13 14">Belongs to the NAD-dependent DNA ligase family. LigA subfamily.</text>
</comment>
<dbReference type="AlphaFoldDB" id="A0A0U5CP49"/>
<dbReference type="GO" id="GO:0003677">
    <property type="term" value="F:DNA binding"/>
    <property type="evidence" value="ECO:0007669"/>
    <property type="project" value="InterPro"/>
</dbReference>
<feature type="binding site" evidence="14">
    <location>
        <position position="407"/>
    </location>
    <ligand>
        <name>Zn(2+)</name>
        <dbReference type="ChEBI" id="CHEBI:29105"/>
    </ligand>
</feature>
<dbReference type="GO" id="GO:0006281">
    <property type="term" value="P:DNA repair"/>
    <property type="evidence" value="ECO:0007669"/>
    <property type="project" value="UniProtKB-KW"/>
</dbReference>
<dbReference type="Gene3D" id="6.20.10.30">
    <property type="match status" value="1"/>
</dbReference>
<dbReference type="Pfam" id="PF00533">
    <property type="entry name" value="BRCT"/>
    <property type="match status" value="1"/>
</dbReference>
<dbReference type="FunFam" id="1.10.150.20:FF:000007">
    <property type="entry name" value="DNA ligase"/>
    <property type="match status" value="1"/>
</dbReference>
<dbReference type="CDD" id="cd00114">
    <property type="entry name" value="LIGANc"/>
    <property type="match status" value="1"/>
</dbReference>
<keyword evidence="4 14" id="KW-0436">Ligase</keyword>
<feature type="binding site" evidence="14">
    <location>
        <position position="133"/>
    </location>
    <ligand>
        <name>NAD(+)</name>
        <dbReference type="ChEBI" id="CHEBI:57540"/>
    </ligand>
</feature>
<dbReference type="Gene3D" id="3.40.50.10190">
    <property type="entry name" value="BRCT domain"/>
    <property type="match status" value="1"/>
</dbReference>
<dbReference type="InterPro" id="IPR041663">
    <property type="entry name" value="DisA/LigA_HHH"/>
</dbReference>
<dbReference type="Gene3D" id="2.40.50.140">
    <property type="entry name" value="Nucleic acid-binding proteins"/>
    <property type="match status" value="1"/>
</dbReference>
<dbReference type="InterPro" id="IPR004150">
    <property type="entry name" value="NAD_DNA_ligase_OB"/>
</dbReference>
<dbReference type="Proteomes" id="UP000069902">
    <property type="component" value="Chromosome cPNK"/>
</dbReference>
<keyword evidence="11 14" id="KW-0234">DNA repair</keyword>
<dbReference type="HAMAP" id="MF_01588">
    <property type="entry name" value="DNA_ligase_A"/>
    <property type="match status" value="1"/>
</dbReference>
<feature type="binding site" evidence="14">
    <location>
        <begin position="30"/>
        <end position="34"/>
    </location>
    <ligand>
        <name>NAD(+)</name>
        <dbReference type="ChEBI" id="CHEBI:57540"/>
    </ligand>
</feature>
<dbReference type="EC" id="6.5.1.2" evidence="2 14"/>
<dbReference type="Pfam" id="PF03119">
    <property type="entry name" value="DNA_ligase_ZBD"/>
    <property type="match status" value="1"/>
</dbReference>
<proteinExistence type="inferred from homology"/>
<dbReference type="Pfam" id="PF01653">
    <property type="entry name" value="DNA_ligase_aden"/>
    <property type="match status" value="1"/>
</dbReference>
<dbReference type="SUPFAM" id="SSF50249">
    <property type="entry name" value="Nucleic acid-binding proteins"/>
    <property type="match status" value="1"/>
</dbReference>
<evidence type="ECO:0000256" key="2">
    <source>
        <dbReference type="ARBA" id="ARBA00012722"/>
    </source>
</evidence>
<evidence type="ECO:0000256" key="3">
    <source>
        <dbReference type="ARBA" id="ARBA00013308"/>
    </source>
</evidence>
<keyword evidence="9 14" id="KW-0460">Magnesium</keyword>
<comment type="catalytic activity">
    <reaction evidence="12 14">
        <text>NAD(+) + (deoxyribonucleotide)n-3'-hydroxyl + 5'-phospho-(deoxyribonucleotide)m = (deoxyribonucleotide)n+m + AMP + beta-nicotinamide D-nucleotide.</text>
        <dbReference type="EC" id="6.5.1.2"/>
    </reaction>
</comment>
<evidence type="ECO:0000313" key="17">
    <source>
        <dbReference type="Proteomes" id="UP000069902"/>
    </source>
</evidence>
<sequence length="664" mass="74173">MTQQQYEDLCREIWHHNRLYYIEHQPAISDEEYDALFKRLEYMEASHPEWITAASPSQRVNESLTTGFKTVTHQTPMLSLANSYSKEEIEDFIKRIQKLVDKKQFAFSAELKMDGIAISATFEKGVFTRGVTRGDGKQGDDITTNMRTIAALPLQLSGKEVPDFLEVRGEVFMPRLVFTELNEQKLQDGEPLWANPRNAAAGSLKLLDPQTVADRKLAIVFYGVAEESSATVTKQSEVIPFLRSVGLPTLDYHAYCHHLEDIWQFAEKIRAIRLSLPYDIDGIVIKLDDFKDQRRLGVTGKNPRWAIAYKFAAEQAVTRIVLITVQVGRTGILTPVAELEPVFLAGSTIARATLHNEEEIQRKDIRVGDFATIEKGGDVIPKVVSVDLSRRSQESIAWEMPKECPACGTPVVRMLGEVAVRCPNESLCPEQQIRRLAYFAGKQAMDINHMGEKVVIQLFQKGFVKSPSDIFALTETQVAQLSGFKAKSIHNLLSSIEQAKEVSLERFIMALGIKYVGTGTAELLAARAGSVEALMQMSEGELMKIEGVGEKVAQAVVEYFATEQHRQEVFRLLELGVKPRTRQVQIFTDHVFQGRIFVLTGSLEHYTRQGASSLIKERGGKVSDSVSKKTDYVLVGADPGSKLDKARSLGITVLSEEDFTALLA</sequence>
<dbReference type="InterPro" id="IPR013839">
    <property type="entry name" value="DNAligase_adenylation"/>
</dbReference>
<evidence type="ECO:0000256" key="1">
    <source>
        <dbReference type="ARBA" id="ARBA00004067"/>
    </source>
</evidence>
<reference evidence="17" key="1">
    <citation type="submission" date="2015-09" db="EMBL/GenBank/DDBJ databases">
        <authorList>
            <person name="Bertelli C."/>
        </authorList>
    </citation>
    <scope>NUCLEOTIDE SEQUENCE [LARGE SCALE GENOMIC DNA]</scope>
    <source>
        <strain evidence="17">KNic</strain>
    </source>
</reference>
<dbReference type="InterPro" id="IPR003583">
    <property type="entry name" value="Hlx-hairpin-Hlx_DNA-bd_motif"/>
</dbReference>
<feature type="binding site" evidence="14">
    <location>
        <position position="310"/>
    </location>
    <ligand>
        <name>NAD(+)</name>
        <dbReference type="ChEBI" id="CHEBI:57540"/>
    </ligand>
</feature>
<dbReference type="EMBL" id="LN879502">
    <property type="protein sequence ID" value="CUI16492.1"/>
    <property type="molecule type" value="Genomic_DNA"/>
</dbReference>
<feature type="binding site" evidence="14">
    <location>
        <position position="286"/>
    </location>
    <ligand>
        <name>NAD(+)</name>
        <dbReference type="ChEBI" id="CHEBI:57540"/>
    </ligand>
</feature>
<dbReference type="STRING" id="389348.PNK_0867"/>
<dbReference type="NCBIfam" id="NF005932">
    <property type="entry name" value="PRK07956.1"/>
    <property type="match status" value="1"/>
</dbReference>
<dbReference type="SUPFAM" id="SSF56091">
    <property type="entry name" value="DNA ligase/mRNA capping enzyme, catalytic domain"/>
    <property type="match status" value="1"/>
</dbReference>
<keyword evidence="8 14" id="KW-0862">Zinc</keyword>
<dbReference type="GO" id="GO:0046872">
    <property type="term" value="F:metal ion binding"/>
    <property type="evidence" value="ECO:0007669"/>
    <property type="project" value="UniProtKB-KW"/>
</dbReference>
<dbReference type="SUPFAM" id="SSF47781">
    <property type="entry name" value="RuvA domain 2-like"/>
    <property type="match status" value="1"/>
</dbReference>
<evidence type="ECO:0000256" key="6">
    <source>
        <dbReference type="ARBA" id="ARBA00022723"/>
    </source>
</evidence>
<evidence type="ECO:0000256" key="4">
    <source>
        <dbReference type="ARBA" id="ARBA00022598"/>
    </source>
</evidence>
<feature type="active site" description="N6-AMP-lysine intermediate" evidence="14">
    <location>
        <position position="112"/>
    </location>
</feature>
<feature type="binding site" evidence="14">
    <location>
        <begin position="79"/>
        <end position="80"/>
    </location>
    <ligand>
        <name>NAD(+)</name>
        <dbReference type="ChEBI" id="CHEBI:57540"/>
    </ligand>
</feature>
<dbReference type="FunFam" id="2.40.50.140:FF:000012">
    <property type="entry name" value="DNA ligase"/>
    <property type="match status" value="1"/>
</dbReference>
<dbReference type="InterPro" id="IPR012340">
    <property type="entry name" value="NA-bd_OB-fold"/>
</dbReference>
<keyword evidence="17" id="KW-1185">Reference proteome</keyword>
<dbReference type="KEGG" id="pnl:PNK_0867"/>
<dbReference type="InterPro" id="IPR001679">
    <property type="entry name" value="DNA_ligase"/>
</dbReference>
<dbReference type="SMART" id="SM00532">
    <property type="entry name" value="LIGANc"/>
    <property type="match status" value="1"/>
</dbReference>
<feature type="binding site" evidence="14">
    <location>
        <position position="428"/>
    </location>
    <ligand>
        <name>Zn(2+)</name>
        <dbReference type="ChEBI" id="CHEBI:29105"/>
    </ligand>
</feature>
<dbReference type="SMART" id="SM00278">
    <property type="entry name" value="HhH1"/>
    <property type="match status" value="3"/>
</dbReference>